<keyword evidence="3" id="KW-1185">Reference proteome</keyword>
<evidence type="ECO:0000313" key="2">
    <source>
        <dbReference type="EMBL" id="MFC6382183.1"/>
    </source>
</evidence>
<protein>
    <recommendedName>
        <fullName evidence="4">Transposase</fullName>
    </recommendedName>
</protein>
<dbReference type="EMBL" id="JBHSTZ010000053">
    <property type="protein sequence ID" value="MFC6382183.1"/>
    <property type="molecule type" value="Genomic_DNA"/>
</dbReference>
<evidence type="ECO:0008006" key="4">
    <source>
        <dbReference type="Google" id="ProtNLM"/>
    </source>
</evidence>
<evidence type="ECO:0000256" key="1">
    <source>
        <dbReference type="SAM" id="Phobius"/>
    </source>
</evidence>
<keyword evidence="1" id="KW-0472">Membrane</keyword>
<feature type="transmembrane region" description="Helical" evidence="1">
    <location>
        <begin position="45"/>
        <end position="62"/>
    </location>
</feature>
<sequence length="86" mass="9758">LDRVSKLVAVNALAFCWAYHVGIYKDKDKPLKRKLKSNARPQASLFALGLDVLIEGLHLVFFNNDKTVFRQLVSFLTPKPMKIGWG</sequence>
<dbReference type="Proteomes" id="UP001596264">
    <property type="component" value="Unassembled WGS sequence"/>
</dbReference>
<gene>
    <name evidence="2" type="ORF">ACFP58_12095</name>
</gene>
<organism evidence="2 3">
    <name type="scientific">Psychrobacter glacincola</name>
    <dbReference type="NCBI Taxonomy" id="56810"/>
    <lineage>
        <taxon>Bacteria</taxon>
        <taxon>Pseudomonadati</taxon>
        <taxon>Pseudomonadota</taxon>
        <taxon>Gammaproteobacteria</taxon>
        <taxon>Moraxellales</taxon>
        <taxon>Moraxellaceae</taxon>
        <taxon>Psychrobacter</taxon>
    </lineage>
</organism>
<feature type="non-terminal residue" evidence="2">
    <location>
        <position position="1"/>
    </location>
</feature>
<keyword evidence="1" id="KW-0812">Transmembrane</keyword>
<reference evidence="3" key="1">
    <citation type="journal article" date="2019" name="Int. J. Syst. Evol. Microbiol.">
        <title>The Global Catalogue of Microorganisms (GCM) 10K type strain sequencing project: providing services to taxonomists for standard genome sequencing and annotation.</title>
        <authorList>
            <consortium name="The Broad Institute Genomics Platform"/>
            <consortium name="The Broad Institute Genome Sequencing Center for Infectious Disease"/>
            <person name="Wu L."/>
            <person name="Ma J."/>
        </authorList>
    </citation>
    <scope>NUCLEOTIDE SEQUENCE [LARGE SCALE GENOMIC DNA]</scope>
    <source>
        <strain evidence="3">CCM 2050</strain>
    </source>
</reference>
<name>A0ABW1W972_9GAMM</name>
<accession>A0ABW1W972</accession>
<feature type="transmembrane region" description="Helical" evidence="1">
    <location>
        <begin position="6"/>
        <end position="24"/>
    </location>
</feature>
<comment type="caution">
    <text evidence="2">The sequence shown here is derived from an EMBL/GenBank/DDBJ whole genome shotgun (WGS) entry which is preliminary data.</text>
</comment>
<proteinExistence type="predicted"/>
<evidence type="ECO:0000313" key="3">
    <source>
        <dbReference type="Proteomes" id="UP001596264"/>
    </source>
</evidence>
<keyword evidence="1" id="KW-1133">Transmembrane helix</keyword>